<protein>
    <submittedName>
        <fullName evidence="6">RNA polymerase sigma factor RpoE</fullName>
    </submittedName>
</protein>
<dbReference type="PANTHER" id="PTHR30385:SF8">
    <property type="entry name" value="RNA POLYMERASE SIGMA-E FACTOR"/>
    <property type="match status" value="1"/>
</dbReference>
<dbReference type="InterPro" id="IPR036388">
    <property type="entry name" value="WH-like_DNA-bd_sf"/>
</dbReference>
<dbReference type="OrthoDB" id="265297at2"/>
<accession>A0A5C6AYT4</accession>
<keyword evidence="2" id="KW-0731">Sigma factor</keyword>
<dbReference type="Gene3D" id="1.10.10.10">
    <property type="entry name" value="Winged helix-like DNA-binding domain superfamily/Winged helix DNA-binding domain"/>
    <property type="match status" value="1"/>
</dbReference>
<dbReference type="PANTHER" id="PTHR30385">
    <property type="entry name" value="SIGMA FACTOR F FLAGELLAR"/>
    <property type="match status" value="1"/>
</dbReference>
<dbReference type="InterPro" id="IPR053812">
    <property type="entry name" value="HTH_Sigma70_ECF-like"/>
</dbReference>
<organism evidence="6 7">
    <name type="scientific">Symmachiella macrocystis</name>
    <dbReference type="NCBI Taxonomy" id="2527985"/>
    <lineage>
        <taxon>Bacteria</taxon>
        <taxon>Pseudomonadati</taxon>
        <taxon>Planctomycetota</taxon>
        <taxon>Planctomycetia</taxon>
        <taxon>Planctomycetales</taxon>
        <taxon>Planctomycetaceae</taxon>
        <taxon>Symmachiella</taxon>
    </lineage>
</organism>
<proteinExistence type="predicted"/>
<dbReference type="EMBL" id="SJPP01000004">
    <property type="protein sequence ID" value="TWU05143.1"/>
    <property type="molecule type" value="Genomic_DNA"/>
</dbReference>
<dbReference type="GO" id="GO:0006352">
    <property type="term" value="P:DNA-templated transcription initiation"/>
    <property type="evidence" value="ECO:0007669"/>
    <property type="project" value="InterPro"/>
</dbReference>
<keyword evidence="4" id="KW-0804">Transcription</keyword>
<evidence type="ECO:0000256" key="3">
    <source>
        <dbReference type="ARBA" id="ARBA00023125"/>
    </source>
</evidence>
<dbReference type="Pfam" id="PF07638">
    <property type="entry name" value="Sigma70_ECF"/>
    <property type="match status" value="1"/>
</dbReference>
<gene>
    <name evidence="6" type="ORF">CA54_58310</name>
</gene>
<keyword evidence="1" id="KW-0805">Transcription regulation</keyword>
<evidence type="ECO:0000313" key="7">
    <source>
        <dbReference type="Proteomes" id="UP000320735"/>
    </source>
</evidence>
<name>A0A5C6AYT4_9PLAN</name>
<evidence type="ECO:0000313" key="6">
    <source>
        <dbReference type="EMBL" id="TWU05143.1"/>
    </source>
</evidence>
<dbReference type="InterPro" id="IPR013324">
    <property type="entry name" value="RNA_pol_sigma_r3/r4-like"/>
</dbReference>
<dbReference type="SUPFAM" id="SSF88659">
    <property type="entry name" value="Sigma3 and sigma4 domains of RNA polymerase sigma factors"/>
    <property type="match status" value="1"/>
</dbReference>
<dbReference type="GO" id="GO:0016987">
    <property type="term" value="F:sigma factor activity"/>
    <property type="evidence" value="ECO:0007669"/>
    <property type="project" value="UniProtKB-KW"/>
</dbReference>
<evidence type="ECO:0000259" key="5">
    <source>
        <dbReference type="Pfam" id="PF07638"/>
    </source>
</evidence>
<reference evidence="6 7" key="1">
    <citation type="submission" date="2019-02" db="EMBL/GenBank/DDBJ databases">
        <title>Deep-cultivation of Planctomycetes and their phenomic and genomic characterization uncovers novel biology.</title>
        <authorList>
            <person name="Wiegand S."/>
            <person name="Jogler M."/>
            <person name="Boedeker C."/>
            <person name="Pinto D."/>
            <person name="Vollmers J."/>
            <person name="Rivas-Marin E."/>
            <person name="Kohn T."/>
            <person name="Peeters S.H."/>
            <person name="Heuer A."/>
            <person name="Rast P."/>
            <person name="Oberbeckmann S."/>
            <person name="Bunk B."/>
            <person name="Jeske O."/>
            <person name="Meyerdierks A."/>
            <person name="Storesund J.E."/>
            <person name="Kallscheuer N."/>
            <person name="Luecker S."/>
            <person name="Lage O.M."/>
            <person name="Pohl T."/>
            <person name="Merkel B.J."/>
            <person name="Hornburger P."/>
            <person name="Mueller R.-W."/>
            <person name="Bruemmer F."/>
            <person name="Labrenz M."/>
            <person name="Spormann A.M."/>
            <person name="Op Den Camp H."/>
            <person name="Overmann J."/>
            <person name="Amann R."/>
            <person name="Jetten M.S.M."/>
            <person name="Mascher T."/>
            <person name="Medema M.H."/>
            <person name="Devos D.P."/>
            <person name="Kaster A.-K."/>
            <person name="Ovreas L."/>
            <person name="Rohde M."/>
            <person name="Galperin M.Y."/>
            <person name="Jogler C."/>
        </authorList>
    </citation>
    <scope>NUCLEOTIDE SEQUENCE [LARGE SCALE GENOMIC DNA]</scope>
    <source>
        <strain evidence="6 7">CA54</strain>
    </source>
</reference>
<feature type="domain" description="RNA polymerase sigma-70 ECF-like HTH" evidence="5">
    <location>
        <begin position="8"/>
        <end position="182"/>
    </location>
</feature>
<sequence length="200" mass="22866">MTDPPCSFREFIELVLAGDPSATEQLFKKYRHLVRILAVGMLQKKVLVRVDESDIAQETMQKAVADLNQFQGQTEAQFVDWLKTILSRTAQNCVRFQKAQKRDVDRTINESYSSAIVFAETCRAASSNCPQNRASQNELILRLSWAIEELSKNERRAVELQHFQMMKIDDIAIEMDKSPVAVAGLLYRGIKKLKKLMVNE</sequence>
<dbReference type="SUPFAM" id="SSF88946">
    <property type="entry name" value="Sigma2 domain of RNA polymerase sigma factors"/>
    <property type="match status" value="1"/>
</dbReference>
<evidence type="ECO:0000256" key="1">
    <source>
        <dbReference type="ARBA" id="ARBA00023015"/>
    </source>
</evidence>
<keyword evidence="3" id="KW-0238">DNA-binding</keyword>
<dbReference type="AlphaFoldDB" id="A0A5C6AYT4"/>
<evidence type="ECO:0000256" key="4">
    <source>
        <dbReference type="ARBA" id="ARBA00023163"/>
    </source>
</evidence>
<dbReference type="RefSeq" id="WP_146374247.1">
    <property type="nucleotide sequence ID" value="NZ_SJPP01000004.1"/>
</dbReference>
<dbReference type="InterPro" id="IPR014284">
    <property type="entry name" value="RNA_pol_sigma-70_dom"/>
</dbReference>
<dbReference type="GO" id="GO:0003677">
    <property type="term" value="F:DNA binding"/>
    <property type="evidence" value="ECO:0007669"/>
    <property type="project" value="UniProtKB-KW"/>
</dbReference>
<keyword evidence="7" id="KW-1185">Reference proteome</keyword>
<dbReference type="InterPro" id="IPR013325">
    <property type="entry name" value="RNA_pol_sigma_r2"/>
</dbReference>
<dbReference type="Gene3D" id="1.10.1740.10">
    <property type="match status" value="1"/>
</dbReference>
<dbReference type="Proteomes" id="UP000320735">
    <property type="component" value="Unassembled WGS sequence"/>
</dbReference>
<evidence type="ECO:0000256" key="2">
    <source>
        <dbReference type="ARBA" id="ARBA00023082"/>
    </source>
</evidence>
<comment type="caution">
    <text evidence="6">The sequence shown here is derived from an EMBL/GenBank/DDBJ whole genome shotgun (WGS) entry which is preliminary data.</text>
</comment>
<dbReference type="NCBIfam" id="TIGR02937">
    <property type="entry name" value="sigma70-ECF"/>
    <property type="match status" value="1"/>
</dbReference>